<feature type="transmembrane region" description="Helical" evidence="7">
    <location>
        <begin position="118"/>
        <end position="135"/>
    </location>
</feature>
<evidence type="ECO:0000256" key="2">
    <source>
        <dbReference type="ARBA" id="ARBA00022475"/>
    </source>
</evidence>
<name>A0ABX5X3R8_9GAMM</name>
<evidence type="ECO:0000256" key="5">
    <source>
        <dbReference type="ARBA" id="ARBA00023136"/>
    </source>
</evidence>
<feature type="transmembrane region" description="Helical" evidence="7">
    <location>
        <begin position="233"/>
        <end position="252"/>
    </location>
</feature>
<dbReference type="EMBL" id="CP041614">
    <property type="protein sequence ID" value="QDO85608.1"/>
    <property type="molecule type" value="Genomic_DNA"/>
</dbReference>
<evidence type="ECO:0000259" key="8">
    <source>
        <dbReference type="Pfam" id="PF06738"/>
    </source>
</evidence>
<evidence type="ECO:0000256" key="6">
    <source>
        <dbReference type="ARBA" id="ARBA00034125"/>
    </source>
</evidence>
<sequence>MYADTQNEITRQVVRVAQLLLAYGADSELVEEISQRLGYALGLASVEISISSNSLVLTSLVHGRCITTTRRTREHGINMTIICELQRICLLTEKGIYGLNEVRKRVSRIQPRTYPKRYLVPMIGLSCASFCHLFGGDLAASILTFCASSVGMFVRLSIAKHHYNLLINFAVTAFVITLIAQLGYQIPFTETPKLPMAASVLMLVPGFPMINSISDMVKGHLNVGISRWGHATLLTVSSVIGITMAMQLGGLFL</sequence>
<feature type="domain" description="Threonine/serine exporter-like N-terminal" evidence="8">
    <location>
        <begin position="13"/>
        <end position="248"/>
    </location>
</feature>
<dbReference type="PANTHER" id="PTHR34390">
    <property type="entry name" value="UPF0442 PROTEIN YJJB-RELATED"/>
    <property type="match status" value="1"/>
</dbReference>
<organism evidence="9 10">
    <name type="scientific">Shewanella psychropiezotolerans</name>
    <dbReference type="NCBI Taxonomy" id="2593655"/>
    <lineage>
        <taxon>Bacteria</taxon>
        <taxon>Pseudomonadati</taxon>
        <taxon>Pseudomonadota</taxon>
        <taxon>Gammaproteobacteria</taxon>
        <taxon>Alteromonadales</taxon>
        <taxon>Shewanellaceae</taxon>
        <taxon>Shewanella</taxon>
    </lineage>
</organism>
<evidence type="ECO:0000256" key="7">
    <source>
        <dbReference type="SAM" id="Phobius"/>
    </source>
</evidence>
<comment type="similarity">
    <text evidence="6">Belongs to the ThrE exporter (TC 2.A.79) family.</text>
</comment>
<comment type="subcellular location">
    <subcellularLocation>
        <location evidence="1">Cell membrane</location>
        <topology evidence="1">Multi-pass membrane protein</topology>
    </subcellularLocation>
</comment>
<protein>
    <submittedName>
        <fullName evidence="9">Threonine/serine exporter family protein</fullName>
    </submittedName>
</protein>
<dbReference type="Proteomes" id="UP000315947">
    <property type="component" value="Chromosome"/>
</dbReference>
<gene>
    <name evidence="9" type="ORF">FM037_23005</name>
</gene>
<feature type="transmembrane region" description="Helical" evidence="7">
    <location>
        <begin position="141"/>
        <end position="158"/>
    </location>
</feature>
<evidence type="ECO:0000256" key="3">
    <source>
        <dbReference type="ARBA" id="ARBA00022692"/>
    </source>
</evidence>
<keyword evidence="2" id="KW-1003">Cell membrane</keyword>
<keyword evidence="5 7" id="KW-0472">Membrane</keyword>
<dbReference type="RefSeq" id="WP_144047925.1">
    <property type="nucleotide sequence ID" value="NZ_CP041614.1"/>
</dbReference>
<accession>A0ABX5X3R8</accession>
<keyword evidence="10" id="KW-1185">Reference proteome</keyword>
<evidence type="ECO:0000313" key="9">
    <source>
        <dbReference type="EMBL" id="QDO85608.1"/>
    </source>
</evidence>
<keyword evidence="4 7" id="KW-1133">Transmembrane helix</keyword>
<evidence type="ECO:0000256" key="4">
    <source>
        <dbReference type="ARBA" id="ARBA00022989"/>
    </source>
</evidence>
<keyword evidence="3 7" id="KW-0812">Transmembrane</keyword>
<dbReference type="InterPro" id="IPR050539">
    <property type="entry name" value="ThrE_Dicarb/AminoAcid_Exp"/>
</dbReference>
<proteinExistence type="inferred from homology"/>
<feature type="transmembrane region" description="Helical" evidence="7">
    <location>
        <begin position="196"/>
        <end position="213"/>
    </location>
</feature>
<dbReference type="PANTHER" id="PTHR34390:SF2">
    <property type="entry name" value="SUCCINATE TRANSPORTER SUBUNIT YJJP-RELATED"/>
    <property type="match status" value="1"/>
</dbReference>
<reference evidence="9 10" key="1">
    <citation type="submission" date="2019-07" db="EMBL/GenBank/DDBJ databases">
        <title>Shewanella sp. YLB-06 whole genomic sequence.</title>
        <authorList>
            <person name="Yu L."/>
        </authorList>
    </citation>
    <scope>NUCLEOTIDE SEQUENCE [LARGE SCALE GENOMIC DNA]</scope>
    <source>
        <strain evidence="9 10">YLB-06</strain>
    </source>
</reference>
<feature type="transmembrane region" description="Helical" evidence="7">
    <location>
        <begin position="165"/>
        <end position="184"/>
    </location>
</feature>
<evidence type="ECO:0000256" key="1">
    <source>
        <dbReference type="ARBA" id="ARBA00004651"/>
    </source>
</evidence>
<evidence type="ECO:0000313" key="10">
    <source>
        <dbReference type="Proteomes" id="UP000315947"/>
    </source>
</evidence>
<dbReference type="Pfam" id="PF06738">
    <property type="entry name" value="ThrE"/>
    <property type="match status" value="1"/>
</dbReference>
<dbReference type="InterPro" id="IPR010619">
    <property type="entry name" value="ThrE-like_N"/>
</dbReference>